<evidence type="ECO:0000313" key="8">
    <source>
        <dbReference type="Proteomes" id="UP001164693"/>
    </source>
</evidence>
<keyword evidence="8" id="KW-1185">Reference proteome</keyword>
<feature type="transmembrane region" description="Helical" evidence="6">
    <location>
        <begin position="147"/>
        <end position="166"/>
    </location>
</feature>
<keyword evidence="2" id="KW-1003">Cell membrane</keyword>
<dbReference type="Pfam" id="PF02653">
    <property type="entry name" value="BPD_transp_2"/>
    <property type="match status" value="1"/>
</dbReference>
<organism evidence="7 8">
    <name type="scientific">Jatrophihabitans cynanchi</name>
    <dbReference type="NCBI Taxonomy" id="2944128"/>
    <lineage>
        <taxon>Bacteria</taxon>
        <taxon>Bacillati</taxon>
        <taxon>Actinomycetota</taxon>
        <taxon>Actinomycetes</taxon>
        <taxon>Jatrophihabitantales</taxon>
        <taxon>Jatrophihabitantaceae</taxon>
        <taxon>Jatrophihabitans</taxon>
    </lineage>
</organism>
<dbReference type="RefSeq" id="WP_269445638.1">
    <property type="nucleotide sequence ID" value="NZ_CP097463.1"/>
</dbReference>
<feature type="transmembrane region" description="Helical" evidence="6">
    <location>
        <begin position="333"/>
        <end position="353"/>
    </location>
</feature>
<protein>
    <submittedName>
        <fullName evidence="7">ABC transporter permease</fullName>
    </submittedName>
</protein>
<feature type="transmembrane region" description="Helical" evidence="6">
    <location>
        <begin position="116"/>
        <end position="135"/>
    </location>
</feature>
<evidence type="ECO:0000256" key="1">
    <source>
        <dbReference type="ARBA" id="ARBA00004651"/>
    </source>
</evidence>
<keyword evidence="3 6" id="KW-0812">Transmembrane</keyword>
<comment type="subcellular location">
    <subcellularLocation>
        <location evidence="1">Cell membrane</location>
        <topology evidence="1">Multi-pass membrane protein</topology>
    </subcellularLocation>
</comment>
<evidence type="ECO:0000256" key="5">
    <source>
        <dbReference type="ARBA" id="ARBA00023136"/>
    </source>
</evidence>
<feature type="transmembrane region" description="Helical" evidence="6">
    <location>
        <begin position="16"/>
        <end position="41"/>
    </location>
</feature>
<dbReference type="InterPro" id="IPR001851">
    <property type="entry name" value="ABC_transp_permease"/>
</dbReference>
<evidence type="ECO:0000256" key="2">
    <source>
        <dbReference type="ARBA" id="ARBA00022475"/>
    </source>
</evidence>
<dbReference type="EMBL" id="CP097463">
    <property type="protein sequence ID" value="WAX59097.1"/>
    <property type="molecule type" value="Genomic_DNA"/>
</dbReference>
<accession>A0ABY7K2P7</accession>
<gene>
    <name evidence="7" type="ORF">M6B22_10135</name>
</gene>
<sequence length="380" mass="38768">MSATRSRGLAQMRTGWLIAVLSVIAVAVVAVLSGVLIAATGGSPSDSLDAVVKGSIGSQSSWSTTLLNAAPLLIVAVGSCICARAGTFNIGQEGQVLIGAMAAAAVTIKMDLVGPAALGVALLAAAVAGGAWASLSSLMLKIGGVNIVVSTLLMTFVAQQLITYAVNTSWFLQEKKISYATPAPESDQIPSGARLRSFGNYPNLQLNVGLFIALALAVLAAVVMYRTRWGFRLKMVGLNPFVARHAGIRVAGLAALALAISGAFSGLAGAVLVASPVGNFRLQPGTSHMFGWDGLLVALVARDRPLVAVPFALLFGVLRSGGNFIAATGVPSFIVDVVKALLVLAFVAPPALAKMMQRRASASRAAVVEQPAPTLEGAAA</sequence>
<dbReference type="CDD" id="cd06580">
    <property type="entry name" value="TM_PBP1_transp_TpRbsC_like"/>
    <property type="match status" value="1"/>
</dbReference>
<dbReference type="PANTHER" id="PTHR47089">
    <property type="entry name" value="ABC TRANSPORTER, PERMEASE PROTEIN"/>
    <property type="match status" value="1"/>
</dbReference>
<evidence type="ECO:0000313" key="7">
    <source>
        <dbReference type="EMBL" id="WAX59097.1"/>
    </source>
</evidence>
<dbReference type="PANTHER" id="PTHR47089:SF1">
    <property type="entry name" value="GUANOSINE ABC TRANSPORTER PERMEASE PROTEIN NUPP"/>
    <property type="match status" value="1"/>
</dbReference>
<proteinExistence type="predicted"/>
<feature type="transmembrane region" description="Helical" evidence="6">
    <location>
        <begin position="204"/>
        <end position="225"/>
    </location>
</feature>
<keyword evidence="5 6" id="KW-0472">Membrane</keyword>
<dbReference type="Proteomes" id="UP001164693">
    <property type="component" value="Chromosome"/>
</dbReference>
<feature type="transmembrane region" description="Helical" evidence="6">
    <location>
        <begin position="94"/>
        <end position="110"/>
    </location>
</feature>
<feature type="transmembrane region" description="Helical" evidence="6">
    <location>
        <begin position="246"/>
        <end position="273"/>
    </location>
</feature>
<evidence type="ECO:0000256" key="3">
    <source>
        <dbReference type="ARBA" id="ARBA00022692"/>
    </source>
</evidence>
<name>A0ABY7K2P7_9ACTN</name>
<evidence type="ECO:0000256" key="6">
    <source>
        <dbReference type="SAM" id="Phobius"/>
    </source>
</evidence>
<feature type="transmembrane region" description="Helical" evidence="6">
    <location>
        <begin position="61"/>
        <end position="82"/>
    </location>
</feature>
<keyword evidence="4 6" id="KW-1133">Transmembrane helix</keyword>
<evidence type="ECO:0000256" key="4">
    <source>
        <dbReference type="ARBA" id="ARBA00022989"/>
    </source>
</evidence>
<reference evidence="7" key="1">
    <citation type="submission" date="2022-05" db="EMBL/GenBank/DDBJ databases">
        <title>Jatrophihabitans sp. SB3-54 whole genome sequence.</title>
        <authorList>
            <person name="Suh M.K."/>
            <person name="Eom M.K."/>
            <person name="Kim J.S."/>
            <person name="Kim H.S."/>
            <person name="Do H.E."/>
            <person name="Shin Y.K."/>
            <person name="Lee J.-S."/>
        </authorList>
    </citation>
    <scope>NUCLEOTIDE SEQUENCE</scope>
    <source>
        <strain evidence="7">SB3-54</strain>
    </source>
</reference>